<organism evidence="1 3">
    <name type="scientific">Sulfuracidifex tepidarius</name>
    <dbReference type="NCBI Taxonomy" id="1294262"/>
    <lineage>
        <taxon>Archaea</taxon>
        <taxon>Thermoproteota</taxon>
        <taxon>Thermoprotei</taxon>
        <taxon>Sulfolobales</taxon>
        <taxon>Sulfolobaceae</taxon>
        <taxon>Sulfuracidifex</taxon>
    </lineage>
</organism>
<evidence type="ECO:0000313" key="2">
    <source>
        <dbReference type="EMBL" id="BBG28276.1"/>
    </source>
</evidence>
<dbReference type="GeneID" id="41719099"/>
<evidence type="ECO:0000313" key="1">
    <source>
        <dbReference type="EMBL" id="BBG25482.1"/>
    </source>
</evidence>
<reference evidence="4" key="1">
    <citation type="submission" date="2018-09" db="EMBL/GenBank/DDBJ databases">
        <title>Complete Genome Sequencing of Sulfolobus sp. JCM 16834.</title>
        <authorList>
            <person name="Kato S."/>
            <person name="Itoh T."/>
            <person name="Ohkuma M."/>
        </authorList>
    </citation>
    <scope>NUCLEOTIDE SEQUENCE [LARGE SCALE GENOMIC DNA]</scope>
    <source>
        <strain evidence="4">IC-007</strain>
    </source>
</reference>
<evidence type="ECO:0000313" key="3">
    <source>
        <dbReference type="Proteomes" id="UP000322983"/>
    </source>
</evidence>
<keyword evidence="3" id="KW-1185">Reference proteome</keyword>
<sequence length="104" mass="12246">MAMTMVEALNKLMKGKNIHGSTSKRISYYPFLNAVKDKDIDLLSKRSKRDLNNSLEKLYFECRNYLDKYSKNRYICKCGERFSSAEDFYKHVLSHHVEAKQLIS</sequence>
<dbReference type="RefSeq" id="WP_232048939.1">
    <property type="nucleotide sequence ID" value="NZ_AP018929.1"/>
</dbReference>
<dbReference type="EMBL" id="AP018929">
    <property type="protein sequence ID" value="BBG25482.1"/>
    <property type="molecule type" value="Genomic_DNA"/>
</dbReference>
<accession>A0A510E703</accession>
<dbReference type="EMBL" id="AP018930">
    <property type="protein sequence ID" value="BBG28276.1"/>
    <property type="molecule type" value="Genomic_DNA"/>
</dbReference>
<dbReference type="AlphaFoldDB" id="A0A510DZ08"/>
<accession>A0A510DZ08</accession>
<name>A0A510DZ08_9CREN</name>
<dbReference type="KEGG" id="step:IC006_2818"/>
<evidence type="ECO:0000313" key="4">
    <source>
        <dbReference type="Proteomes" id="UP000325030"/>
    </source>
</evidence>
<dbReference type="Proteomes" id="UP000322983">
    <property type="component" value="Chromosome"/>
</dbReference>
<dbReference type="Proteomes" id="UP000325030">
    <property type="component" value="Chromosome"/>
</dbReference>
<gene>
    <name evidence="1" type="ORF">IC006_2818</name>
    <name evidence="2" type="ORF">IC007_2832</name>
</gene>
<reference evidence="1 3" key="2">
    <citation type="journal article" date="2020" name="Int. J. Syst. Evol. Microbiol.">
        <title>Sulfuracidifex tepidarius gen. nov., sp. nov. and transfer of Sulfolobus metallicus Huber and Stetter 1992 to the genus Sulfuracidifex as Sulfuracidifex metallicus comb. nov.</title>
        <authorList>
            <person name="Itoh T."/>
            <person name="Miura T."/>
            <person name="Sakai H.D."/>
            <person name="Kato S."/>
            <person name="Ohkuma M."/>
            <person name="Takashina T."/>
        </authorList>
    </citation>
    <scope>NUCLEOTIDE SEQUENCE [LARGE SCALE GENOMIC DNA]</scope>
    <source>
        <strain evidence="1 3">IC-006</strain>
        <strain evidence="2">IC-007</strain>
    </source>
</reference>
<proteinExistence type="predicted"/>
<protein>
    <submittedName>
        <fullName evidence="1">Uncharacterized protein</fullName>
    </submittedName>
</protein>